<dbReference type="Gene3D" id="3.80.10.10">
    <property type="entry name" value="Ribonuclease Inhibitor"/>
    <property type="match status" value="7"/>
</dbReference>
<dbReference type="SMART" id="SM00365">
    <property type="entry name" value="LRR_SD22"/>
    <property type="match status" value="9"/>
</dbReference>
<dbReference type="SMART" id="SM00082">
    <property type="entry name" value="LRRCT"/>
    <property type="match status" value="1"/>
</dbReference>
<dbReference type="PRINTS" id="PR00019">
    <property type="entry name" value="LEURICHRPT"/>
</dbReference>
<feature type="domain" description="LRRCT" evidence="5">
    <location>
        <begin position="888"/>
        <end position="940"/>
    </location>
</feature>
<evidence type="ECO:0000256" key="2">
    <source>
        <dbReference type="ARBA" id="ARBA00022729"/>
    </source>
</evidence>
<evidence type="ECO:0000256" key="4">
    <source>
        <dbReference type="SAM" id="SignalP"/>
    </source>
</evidence>
<evidence type="ECO:0000259" key="5">
    <source>
        <dbReference type="SMART" id="SM00082"/>
    </source>
</evidence>
<evidence type="ECO:0000256" key="3">
    <source>
        <dbReference type="ARBA" id="ARBA00022737"/>
    </source>
</evidence>
<dbReference type="GO" id="GO:0005886">
    <property type="term" value="C:plasma membrane"/>
    <property type="evidence" value="ECO:0007669"/>
    <property type="project" value="TreeGrafter"/>
</dbReference>
<dbReference type="AlphaFoldDB" id="A0A224XH39"/>
<feature type="chain" id="PRO_5012578558" evidence="4">
    <location>
        <begin position="30"/>
        <end position="1078"/>
    </location>
</feature>
<dbReference type="FunFam" id="3.80.10.10:FF:001164">
    <property type="entry name" value="GH01279p"/>
    <property type="match status" value="2"/>
</dbReference>
<dbReference type="SUPFAM" id="SSF52058">
    <property type="entry name" value="L domain-like"/>
    <property type="match status" value="2"/>
</dbReference>
<dbReference type="InterPro" id="IPR032675">
    <property type="entry name" value="LRR_dom_sf"/>
</dbReference>
<dbReference type="EMBL" id="GFTR01008534">
    <property type="protein sequence ID" value="JAW07892.1"/>
    <property type="molecule type" value="Transcribed_RNA"/>
</dbReference>
<organism evidence="6">
    <name type="scientific">Panstrongylus lignarius</name>
    <dbReference type="NCBI Taxonomy" id="156445"/>
    <lineage>
        <taxon>Eukaryota</taxon>
        <taxon>Metazoa</taxon>
        <taxon>Ecdysozoa</taxon>
        <taxon>Arthropoda</taxon>
        <taxon>Hexapoda</taxon>
        <taxon>Insecta</taxon>
        <taxon>Pterygota</taxon>
        <taxon>Neoptera</taxon>
        <taxon>Paraneoptera</taxon>
        <taxon>Hemiptera</taxon>
        <taxon>Heteroptera</taxon>
        <taxon>Panheteroptera</taxon>
        <taxon>Cimicomorpha</taxon>
        <taxon>Reduviidae</taxon>
        <taxon>Triatominae</taxon>
        <taxon>Panstrongylus</taxon>
    </lineage>
</organism>
<proteinExistence type="predicted"/>
<dbReference type="PANTHER" id="PTHR24369">
    <property type="entry name" value="ANTIGEN BSP, PUTATIVE-RELATED"/>
    <property type="match status" value="1"/>
</dbReference>
<feature type="signal peptide" evidence="4">
    <location>
        <begin position="1"/>
        <end position="29"/>
    </location>
</feature>
<dbReference type="Pfam" id="PF13516">
    <property type="entry name" value="LRR_6"/>
    <property type="match status" value="2"/>
</dbReference>
<dbReference type="InterPro" id="IPR001611">
    <property type="entry name" value="Leu-rich_rpt"/>
</dbReference>
<keyword evidence="2 4" id="KW-0732">Signal</keyword>
<dbReference type="PANTHER" id="PTHR24369:SF211">
    <property type="entry name" value="LEUCINE-RICH REPEAT-CONTAINING PROTEIN 15-LIKE"/>
    <property type="match status" value="1"/>
</dbReference>
<dbReference type="SMART" id="SM00369">
    <property type="entry name" value="LRR_TYP"/>
    <property type="match status" value="24"/>
</dbReference>
<dbReference type="InterPro" id="IPR000483">
    <property type="entry name" value="Cys-rich_flank_reg_C"/>
</dbReference>
<dbReference type="InterPro" id="IPR003591">
    <property type="entry name" value="Leu-rich_rpt_typical-subtyp"/>
</dbReference>
<evidence type="ECO:0000313" key="6">
    <source>
        <dbReference type="EMBL" id="JAW07892.1"/>
    </source>
</evidence>
<dbReference type="SUPFAM" id="SSF52047">
    <property type="entry name" value="RNI-like"/>
    <property type="match status" value="1"/>
</dbReference>
<dbReference type="InterPro" id="IPR050541">
    <property type="entry name" value="LRR_TM_domain-containing"/>
</dbReference>
<evidence type="ECO:0000256" key="1">
    <source>
        <dbReference type="ARBA" id="ARBA00022614"/>
    </source>
</evidence>
<keyword evidence="3" id="KW-0677">Repeat</keyword>
<dbReference type="Pfam" id="PF13855">
    <property type="entry name" value="LRR_8"/>
    <property type="match status" value="8"/>
</dbReference>
<sequence length="1078" mass="121558">MHETTVLPRYSLLVVTLLLLSIMVSTTLAGYIPPGPKYPCPTKPALFYPCRCVSGTDVGLNVHCHNSNLASLSIAFTNIAAIRAPLQTLTISEAKFSRLYGGLLYALEVKKLYIEDTPLKLIEPQTFLGVNRTLEELHLIRTQLQEFPKDAFQNLGKLTVLNIEGHRLTSLPVGSIAGQLPNNLEKLSITNGNLTELPVETLVPCKKLKRLDLHGNNMKTLKRNQFKGLRNVEYLDLSHNSILKIDPSHLADLNKMSWCNLSHNAISDITRGAFARNTVLRSLNLNHNKLKKLDSNSFRGMRFIRRLYLADNEISEVGRDTFGAVSRIGTIDLARNKIKKIDYQMFSQLQYAELIDVSDNLVTEIQKLAFKDLYLVHINLSHNAISKIEPGAFENCANITKLDLSYNKLDTFPPKSFDEITYATELQLSYNNLTDLSKVPLGNMTGLKVLNVTHNRLQIIPRNTFPKLYELHTIDLSHNEISSIYNSVFQTLFSLRSLNLSHNSMNEIKSSTFGPVPTLLELDLSNNQLTDVIRGALTRLVSLQRLDISRNRLTTVFQIPGSLSTLNIAYNEISKISPRTWPTMNALLSLDLSDNYLEDSLDSGSFSNLLTLQSLDLSRNYIIEPPWESLAELSSLQYLYLMGNNLTTLNKGAFGKLPVVFELNLAENQINNVSKQAFDGLLQLLSLNLSSNGLSYLPNGAFQGLVALRTLDLSHNNLETLDNKTHGLFDDCLSLETLNLSHNKISYVTRKTFPSDPYQPYKLREIDLSFNVMPALTYDLTFGTKKVERLNLSYNMINEIRRGVIGNLTSLTVLDLSHNELKDLTEPHTFDVQPKLSELYIENNHIETIPIEKLEHLDVLDVRNNHLEYYTEITTMVKNGSRVFYAGNEINCDCRLRPLRRLLLEDWSSREDWKDVICSLPRLVAGKSILGANEEDMYCNGESVLENEEYDTTPDVKFREVERNPNGKISLTWYVTAKEDIADFSLVVKGPERRGAKEKTMLKKSLTYSTRSAILTNFPNEVPLELCIVALDSEGNERVLHNLQCRSVNSTGSGGNRLTSPGVHLLLFTSLLVFLSVR</sequence>
<keyword evidence="1" id="KW-0433">Leucine-rich repeat</keyword>
<dbReference type="SMART" id="SM00364">
    <property type="entry name" value="LRR_BAC"/>
    <property type="match status" value="11"/>
</dbReference>
<name>A0A224XH39_9HEMI</name>
<protein>
    <submittedName>
        <fullName evidence="6">Putative insulin-like growth factor-binding protein complex acid labile chain</fullName>
    </submittedName>
</protein>
<accession>A0A224XH39</accession>
<reference evidence="6" key="1">
    <citation type="journal article" date="2018" name="PLoS Negl. Trop. Dis.">
        <title>An insight into the salivary gland and fat body transcriptome of Panstrongylus lignarius (Hemiptera: Heteroptera), the main vector of Chagas disease in Peru.</title>
        <authorList>
            <person name="Nevoa J.C."/>
            <person name="Mendes M.T."/>
            <person name="da Silva M.V."/>
            <person name="Soares S.C."/>
            <person name="Oliveira C.J.F."/>
            <person name="Ribeiro J.M.C."/>
        </authorList>
    </citation>
    <scope>NUCLEOTIDE SEQUENCE</scope>
</reference>
<dbReference type="PROSITE" id="PS51450">
    <property type="entry name" value="LRR"/>
    <property type="match status" value="9"/>
</dbReference>